<feature type="compositionally biased region" description="Polar residues" evidence="2">
    <location>
        <begin position="1024"/>
        <end position="1037"/>
    </location>
</feature>
<evidence type="ECO:0000256" key="2">
    <source>
        <dbReference type="SAM" id="MobiDB-lite"/>
    </source>
</evidence>
<dbReference type="GO" id="GO:0015031">
    <property type="term" value="P:protein transport"/>
    <property type="evidence" value="ECO:0007669"/>
    <property type="project" value="InterPro"/>
</dbReference>
<dbReference type="EMBL" id="JAKOGI010000184">
    <property type="protein sequence ID" value="KAJ8440784.1"/>
    <property type="molecule type" value="Genomic_DNA"/>
</dbReference>
<comment type="caution">
    <text evidence="3">The sequence shown here is derived from an EMBL/GenBank/DDBJ whole genome shotgun (WGS) entry which is preliminary data.</text>
</comment>
<feature type="compositionally biased region" description="Polar residues" evidence="2">
    <location>
        <begin position="1063"/>
        <end position="1074"/>
    </location>
</feature>
<dbReference type="PANTHER" id="PTHR12161:SF13">
    <property type="entry name" value="REGULATOR OF VPS4 ACTIVITY IN THE MVB PATHWAY PROTEIN"/>
    <property type="match status" value="1"/>
</dbReference>
<dbReference type="AlphaFoldDB" id="A0A9Q1KD82"/>
<evidence type="ECO:0008006" key="5">
    <source>
        <dbReference type="Google" id="ProtNLM"/>
    </source>
</evidence>
<name>A0A9Q1KD82_9CARY</name>
<evidence type="ECO:0000313" key="4">
    <source>
        <dbReference type="Proteomes" id="UP001153076"/>
    </source>
</evidence>
<feature type="compositionally biased region" description="Polar residues" evidence="2">
    <location>
        <begin position="250"/>
        <end position="274"/>
    </location>
</feature>
<accession>A0A9Q1KD82</accession>
<protein>
    <recommendedName>
        <fullName evidence="5">IST1-like protein</fullName>
    </recommendedName>
</protein>
<feature type="compositionally biased region" description="Polar residues" evidence="2">
    <location>
        <begin position="964"/>
        <end position="980"/>
    </location>
</feature>
<feature type="region of interest" description="Disordered" evidence="2">
    <location>
        <begin position="905"/>
        <end position="1074"/>
    </location>
</feature>
<feature type="region of interest" description="Disordered" evidence="2">
    <location>
        <begin position="202"/>
        <end position="223"/>
    </location>
</feature>
<dbReference type="Proteomes" id="UP001153076">
    <property type="component" value="Unassembled WGS sequence"/>
</dbReference>
<proteinExistence type="inferred from homology"/>
<keyword evidence="4" id="KW-1185">Reference proteome</keyword>
<evidence type="ECO:0000256" key="1">
    <source>
        <dbReference type="ARBA" id="ARBA00005536"/>
    </source>
</evidence>
<feature type="region of interest" description="Disordered" evidence="2">
    <location>
        <begin position="683"/>
        <end position="702"/>
    </location>
</feature>
<sequence>MLHKKFKPSKCKTALNLAKSRIKLWKNRKDIQVKQLRSELARLLESGQDQAARIRVEHFVREEKTTAAFELIEIYCELIVARLPILESQKFVLLHHEIMIMNCPLDLKEAVTSLIFAAPRCGDIPELQDVCKHFTAKYGKEFVAAATELRPNCGVSRNVRIPISSLQLVEKLSAKAPDGPTKVKILTAIAEEHNVKWEPRWFEDENPAPPIEMPQNEQKHMEKAGKIQVEPLDFGIADNFQHPQVHNAGRSKTSSQNRSSANIDVNEVSSSTSRPDGRRESYSDGKAFSHSSGIAENAVEASRQNWKMEFKDATAAAQAAAESAERASMAARAAAELSRSSYIVNEASSTPLGSSVRGWNLDKNVYVGSVLKDKHVEEHPANSLFNQRTQGMQVDRLGAYQQGNNPKGTEATSFVEDSTESGVGYGSEREEYRESKNIVHPIYQEVEQSGDSLPTPNAPEAEYDAFESAKHQKYGNVPVDKPFHEETTKIKIQPCSSEYEYSSFGDEYGIFSNLNDRNKNYLDDSYYGGSNHETGTNNGKCHVNTFYHSGMDDDSKVDPTLIDRGEGGRISGSDDQKYRFNSGEDIFVSVDNGTNEMDDTKEIAAHTDSGAVFDESGSDDDESKFGHAGKSYDLPSSGKTSPKHFTFHLDSPSSSSSHLLHGLDVSESFRKSPLFAKLSEPLPVKFDSDGESSGSERELQNEKPDCVIVDKYIGNHSTIPDMGSAHKETQTIYDAGDLHTPHPQPSYEHRSLREESHDASAYNLVHEAKPEKPLPSSRLCSQLSGPVSELEDGRQAGPEDGIELKLGLLPSGRKNRRMWDPPYRRDAVASFSLFPLSSAGADGGPNPQVSSSIVETTHSFKKTSSGDTHLDSIVDDPWVIITPKIPSSAERPYIPTIYQTANRTWKDPTGYFHSNNSSSEDESPKQPAMSKNLLGAGLSRRTKGSAARSVAGSQPPATTEHIPDSSSSAPEVSPKLQTETVGPRSRHTENSRWDEPARRRRSDRKVSDNAYSSLSAAERRLTPSDLQTPRPSNSNEKAPSRENSAKKPGHVHPKLPDFETLTAHLQSLRTNHQQ</sequence>
<comment type="similarity">
    <text evidence="1">Belongs to the IST1 family.</text>
</comment>
<feature type="compositionally biased region" description="Basic and acidic residues" evidence="2">
    <location>
        <begin position="986"/>
        <end position="997"/>
    </location>
</feature>
<dbReference type="Pfam" id="PF03398">
    <property type="entry name" value="Ist1"/>
    <property type="match status" value="1"/>
</dbReference>
<reference evidence="3" key="1">
    <citation type="submission" date="2022-04" db="EMBL/GenBank/DDBJ databases">
        <title>Carnegiea gigantea Genome sequencing and assembly v2.</title>
        <authorList>
            <person name="Copetti D."/>
            <person name="Sanderson M.J."/>
            <person name="Burquez A."/>
            <person name="Wojciechowski M.F."/>
        </authorList>
    </citation>
    <scope>NUCLEOTIDE SEQUENCE</scope>
    <source>
        <strain evidence="3">SGP5-SGP5p</strain>
        <tissue evidence="3">Aerial part</tissue>
    </source>
</reference>
<evidence type="ECO:0000313" key="3">
    <source>
        <dbReference type="EMBL" id="KAJ8440784.1"/>
    </source>
</evidence>
<feature type="region of interest" description="Disordered" evidence="2">
    <location>
        <begin position="769"/>
        <end position="799"/>
    </location>
</feature>
<dbReference type="PANTHER" id="PTHR12161">
    <property type="entry name" value="IST1 FAMILY MEMBER"/>
    <property type="match status" value="1"/>
</dbReference>
<dbReference type="Gene3D" id="1.20.1260.60">
    <property type="entry name" value="Vacuolar protein sorting-associated protein Ist1"/>
    <property type="match status" value="1"/>
</dbReference>
<gene>
    <name evidence="3" type="ORF">Cgig2_007190</name>
</gene>
<feature type="region of interest" description="Disordered" evidence="2">
    <location>
        <begin position="608"/>
        <end position="659"/>
    </location>
</feature>
<feature type="region of interest" description="Disordered" evidence="2">
    <location>
        <begin position="404"/>
        <end position="431"/>
    </location>
</feature>
<organism evidence="3 4">
    <name type="scientific">Carnegiea gigantea</name>
    <dbReference type="NCBI Taxonomy" id="171969"/>
    <lineage>
        <taxon>Eukaryota</taxon>
        <taxon>Viridiplantae</taxon>
        <taxon>Streptophyta</taxon>
        <taxon>Embryophyta</taxon>
        <taxon>Tracheophyta</taxon>
        <taxon>Spermatophyta</taxon>
        <taxon>Magnoliopsida</taxon>
        <taxon>eudicotyledons</taxon>
        <taxon>Gunneridae</taxon>
        <taxon>Pentapetalae</taxon>
        <taxon>Caryophyllales</taxon>
        <taxon>Cactineae</taxon>
        <taxon>Cactaceae</taxon>
        <taxon>Cactoideae</taxon>
        <taxon>Echinocereeae</taxon>
        <taxon>Carnegiea</taxon>
    </lineage>
</organism>
<feature type="region of interest" description="Disordered" evidence="2">
    <location>
        <begin position="244"/>
        <end position="295"/>
    </location>
</feature>
<feature type="compositionally biased region" description="Polar residues" evidence="2">
    <location>
        <begin position="404"/>
        <end position="416"/>
    </location>
</feature>
<dbReference type="InterPro" id="IPR042277">
    <property type="entry name" value="IST1-like"/>
</dbReference>
<feature type="compositionally biased region" description="Low complexity" evidence="2">
    <location>
        <begin position="648"/>
        <end position="659"/>
    </location>
</feature>
<dbReference type="InterPro" id="IPR005061">
    <property type="entry name" value="Ist1"/>
</dbReference>
<dbReference type="FunFam" id="1.20.1260.60:FF:000003">
    <property type="entry name" value="IST1-like protein isoform A"/>
    <property type="match status" value="1"/>
</dbReference>
<dbReference type="OrthoDB" id="29853at2759"/>